<proteinExistence type="predicted"/>
<evidence type="ECO:0000313" key="2">
    <source>
        <dbReference type="Proteomes" id="UP000886998"/>
    </source>
</evidence>
<reference evidence="1" key="1">
    <citation type="submission" date="2020-08" db="EMBL/GenBank/DDBJ databases">
        <title>Multicomponent nature underlies the extraordinary mechanical properties of spider dragline silk.</title>
        <authorList>
            <person name="Kono N."/>
            <person name="Nakamura H."/>
            <person name="Mori M."/>
            <person name="Yoshida Y."/>
            <person name="Ohtoshi R."/>
            <person name="Malay A.D."/>
            <person name="Moran D.A.P."/>
            <person name="Tomita M."/>
            <person name="Numata K."/>
            <person name="Arakawa K."/>
        </authorList>
    </citation>
    <scope>NUCLEOTIDE SEQUENCE</scope>
</reference>
<dbReference type="Proteomes" id="UP000886998">
    <property type="component" value="Unassembled WGS sequence"/>
</dbReference>
<gene>
    <name evidence="1" type="ORF">TNIN_435251</name>
</gene>
<organism evidence="1 2">
    <name type="scientific">Trichonephila inaurata madagascariensis</name>
    <dbReference type="NCBI Taxonomy" id="2747483"/>
    <lineage>
        <taxon>Eukaryota</taxon>
        <taxon>Metazoa</taxon>
        <taxon>Ecdysozoa</taxon>
        <taxon>Arthropoda</taxon>
        <taxon>Chelicerata</taxon>
        <taxon>Arachnida</taxon>
        <taxon>Araneae</taxon>
        <taxon>Araneomorphae</taxon>
        <taxon>Entelegynae</taxon>
        <taxon>Araneoidea</taxon>
        <taxon>Nephilidae</taxon>
        <taxon>Trichonephila</taxon>
        <taxon>Trichonephila inaurata</taxon>
    </lineage>
</organism>
<name>A0A8X6YKJ7_9ARAC</name>
<dbReference type="EMBL" id="BMAV01020540">
    <property type="protein sequence ID" value="GFY74063.1"/>
    <property type="molecule type" value="Genomic_DNA"/>
</dbReference>
<dbReference type="OrthoDB" id="6453376at2759"/>
<evidence type="ECO:0000313" key="1">
    <source>
        <dbReference type="EMBL" id="GFY74063.1"/>
    </source>
</evidence>
<comment type="caution">
    <text evidence="1">The sequence shown here is derived from an EMBL/GenBank/DDBJ whole genome shotgun (WGS) entry which is preliminary data.</text>
</comment>
<keyword evidence="2" id="KW-1185">Reference proteome</keyword>
<accession>A0A8X6YKJ7</accession>
<sequence length="113" mass="12830">MEIISQSQRHPVTEMLLLSFSRLQWVNTMITSIILNIFVQAAMGYKYEELAVMAHKMRIDAKQNDCTMSNFRSSSSSHLIFASGDRKQLVSGSFAVSNTGIRCLRNVRQPETE</sequence>
<dbReference type="AlphaFoldDB" id="A0A8X6YKJ7"/>
<protein>
    <submittedName>
        <fullName evidence="1">Uncharacterized protein</fullName>
    </submittedName>
</protein>